<dbReference type="AlphaFoldDB" id="A0AA88DRK5"/>
<dbReference type="Proteomes" id="UP001187192">
    <property type="component" value="Unassembled WGS sequence"/>
</dbReference>
<name>A0AA88DRK5_FICCA</name>
<dbReference type="PANTHER" id="PTHR35546:SF130">
    <property type="entry name" value="EXPRESSED PROTEIN"/>
    <property type="match status" value="1"/>
</dbReference>
<evidence type="ECO:0000313" key="2">
    <source>
        <dbReference type="EMBL" id="GMN59890.1"/>
    </source>
</evidence>
<evidence type="ECO:0000313" key="3">
    <source>
        <dbReference type="Proteomes" id="UP001187192"/>
    </source>
</evidence>
<protein>
    <recommendedName>
        <fullName evidence="1">F-box protein At3g26010-like beta-propeller domain-containing protein</fullName>
    </recommendedName>
</protein>
<dbReference type="InterPro" id="IPR056592">
    <property type="entry name" value="Beta-prop_At3g26010-like"/>
</dbReference>
<dbReference type="Pfam" id="PF24750">
    <property type="entry name" value="b-prop_At3g26010-like"/>
    <property type="match status" value="1"/>
</dbReference>
<gene>
    <name evidence="2" type="ORF">TIFTF001_028989</name>
</gene>
<dbReference type="PANTHER" id="PTHR35546">
    <property type="entry name" value="F-BOX PROTEIN INTERACTION DOMAIN PROTEIN-RELATED"/>
    <property type="match status" value="1"/>
</dbReference>
<keyword evidence="3" id="KW-1185">Reference proteome</keyword>
<evidence type="ECO:0000259" key="1">
    <source>
        <dbReference type="Pfam" id="PF24750"/>
    </source>
</evidence>
<sequence length="348" mass="38990">MMELGKGGQSERPRLRFVIKRSRLNNGKRQQSSSPSESEAVAAAAARFKFMSVVSDDVLQEILVRLPDSRSVIQFGFVCKPNCNCNSQFRQVGGGMSSSSSYSSSCYCNCSIKYRVALFMTCSSNSQVFSVAVFSSETGQWRNSKLRFPDNLCFWHETSIGNNGIIYCRVGDTMLKGIVAFDPFKDDSEEEEEEQQQQRCRLISLPSEFSRGPVNGHSAEARLGVVRGRLRLVQFYFIKTSNTYALKAWELDGGDHNKASWDMVHHVLFRRKDKSVVLFPVALHPEDGDAVFLTSNPNGGIRVNDIFQYKIESGDDVELVFRCRSGSCVFPLVHPLWPTTIPSLPSST</sequence>
<reference evidence="2" key="1">
    <citation type="submission" date="2023-07" db="EMBL/GenBank/DDBJ databases">
        <title>draft genome sequence of fig (Ficus carica).</title>
        <authorList>
            <person name="Takahashi T."/>
            <person name="Nishimura K."/>
        </authorList>
    </citation>
    <scope>NUCLEOTIDE SEQUENCE</scope>
</reference>
<organism evidence="2 3">
    <name type="scientific">Ficus carica</name>
    <name type="common">Common fig</name>
    <dbReference type="NCBI Taxonomy" id="3494"/>
    <lineage>
        <taxon>Eukaryota</taxon>
        <taxon>Viridiplantae</taxon>
        <taxon>Streptophyta</taxon>
        <taxon>Embryophyta</taxon>
        <taxon>Tracheophyta</taxon>
        <taxon>Spermatophyta</taxon>
        <taxon>Magnoliopsida</taxon>
        <taxon>eudicotyledons</taxon>
        <taxon>Gunneridae</taxon>
        <taxon>Pentapetalae</taxon>
        <taxon>rosids</taxon>
        <taxon>fabids</taxon>
        <taxon>Rosales</taxon>
        <taxon>Moraceae</taxon>
        <taxon>Ficeae</taxon>
        <taxon>Ficus</taxon>
    </lineage>
</organism>
<feature type="domain" description="F-box protein At3g26010-like beta-propeller" evidence="1">
    <location>
        <begin position="120"/>
        <end position="298"/>
    </location>
</feature>
<comment type="caution">
    <text evidence="2">The sequence shown here is derived from an EMBL/GenBank/DDBJ whole genome shotgun (WGS) entry which is preliminary data.</text>
</comment>
<accession>A0AA88DRK5</accession>
<dbReference type="InterPro" id="IPR055290">
    <property type="entry name" value="At3g26010-like"/>
</dbReference>
<dbReference type="EMBL" id="BTGU01000092">
    <property type="protein sequence ID" value="GMN59890.1"/>
    <property type="molecule type" value="Genomic_DNA"/>
</dbReference>
<proteinExistence type="predicted"/>